<feature type="disulfide bond" evidence="5">
    <location>
        <begin position="131"/>
        <end position="158"/>
    </location>
</feature>
<keyword evidence="2 5" id="KW-0768">Sushi</keyword>
<evidence type="ECO:0000259" key="8">
    <source>
        <dbReference type="PROSITE" id="PS50923"/>
    </source>
</evidence>
<evidence type="ECO:0000256" key="6">
    <source>
        <dbReference type="SAM" id="Phobius"/>
    </source>
</evidence>
<dbReference type="InterPro" id="IPR035976">
    <property type="entry name" value="Sushi/SCR/CCP_sf"/>
</dbReference>
<keyword evidence="10" id="KW-1185">Reference proteome</keyword>
<dbReference type="InParanoid" id="W5ML21"/>
<dbReference type="Proteomes" id="UP000018468">
    <property type="component" value="Linkage group LG10"/>
</dbReference>
<evidence type="ECO:0000256" key="5">
    <source>
        <dbReference type="PROSITE-ProRule" id="PRU00302"/>
    </source>
</evidence>
<evidence type="ECO:0000313" key="10">
    <source>
        <dbReference type="Proteomes" id="UP000018468"/>
    </source>
</evidence>
<proteinExistence type="predicted"/>
<evidence type="ECO:0000256" key="7">
    <source>
        <dbReference type="SAM" id="SignalP"/>
    </source>
</evidence>
<reference evidence="9" key="3">
    <citation type="submission" date="2025-09" db="UniProtKB">
        <authorList>
            <consortium name="Ensembl"/>
        </authorList>
    </citation>
    <scope>IDENTIFICATION</scope>
</reference>
<name>W5ML21_LEPOC</name>
<feature type="domain" description="Sushi" evidence="8">
    <location>
        <begin position="38"/>
        <end position="99"/>
    </location>
</feature>
<dbReference type="CDD" id="cd00033">
    <property type="entry name" value="CCP"/>
    <property type="match status" value="2"/>
</dbReference>
<dbReference type="GeneTree" id="ENSGT00940000154967"/>
<feature type="signal peptide" evidence="7">
    <location>
        <begin position="1"/>
        <end position="35"/>
    </location>
</feature>
<dbReference type="eggNOG" id="ENOG502QVSB">
    <property type="taxonomic scope" value="Eukaryota"/>
</dbReference>
<reference evidence="10" key="1">
    <citation type="submission" date="2011-12" db="EMBL/GenBank/DDBJ databases">
        <title>The Draft Genome of Lepisosteus oculatus.</title>
        <authorList>
            <consortium name="The Broad Institute Genome Assembly &amp; Analysis Group"/>
            <consortium name="Computational R&amp;D Group"/>
            <consortium name="and Sequencing Platform"/>
            <person name="Di Palma F."/>
            <person name="Alfoldi J."/>
            <person name="Johnson J."/>
            <person name="Berlin A."/>
            <person name="Gnerre S."/>
            <person name="Jaffe D."/>
            <person name="MacCallum I."/>
            <person name="Young S."/>
            <person name="Walker B.J."/>
            <person name="Lander E.S."/>
            <person name="Lindblad-Toh K."/>
        </authorList>
    </citation>
    <scope>NUCLEOTIDE SEQUENCE [LARGE SCALE GENOMIC DNA]</scope>
</reference>
<evidence type="ECO:0000313" key="9">
    <source>
        <dbReference type="Ensembl" id="ENSLOCP00000009080.1"/>
    </source>
</evidence>
<dbReference type="AlphaFoldDB" id="W5ML21"/>
<dbReference type="Pfam" id="PF00084">
    <property type="entry name" value="Sushi"/>
    <property type="match status" value="2"/>
</dbReference>
<dbReference type="InterPro" id="IPR051503">
    <property type="entry name" value="ComplSys_Reg/VirEntry_Med"/>
</dbReference>
<evidence type="ECO:0000256" key="2">
    <source>
        <dbReference type="ARBA" id="ARBA00022659"/>
    </source>
</evidence>
<dbReference type="Ensembl" id="ENSLOCT00000009091.1">
    <property type="protein sequence ID" value="ENSLOCP00000009080.1"/>
    <property type="gene ID" value="ENSLOCG00000007480.1"/>
</dbReference>
<keyword evidence="6" id="KW-1133">Transmembrane helix</keyword>
<dbReference type="Gene3D" id="2.10.70.10">
    <property type="entry name" value="Complement Module, domain 1"/>
    <property type="match status" value="2"/>
</dbReference>
<sequence length="222" mass="24909">MCAIQSGQQSCTVTKMVSSHVVLFFLIWGCVDVLTKTSACSYIPNVANAYVSKEYVKDNYTNGDLLYFTCHSGYVSRGRISYKCEKQYWVVHRPGRCEPKQCGHPGDVLNGRFQLIHGADFVFGAEIQYICNEGYQMASQRDTKTCRADGWSQNTPHCEVVKCILEETTDDIIVKGVPENNEPIPYGSALLFECASPDTHLNGVVFIVFIIYTIYLLCLIVI</sequence>
<dbReference type="PANTHER" id="PTHR45785:SF2">
    <property type="entry name" value="COMPLEMENT FACTOR H-RELATED"/>
    <property type="match status" value="1"/>
</dbReference>
<dbReference type="InterPro" id="IPR000436">
    <property type="entry name" value="Sushi_SCR_CCP_dom"/>
</dbReference>
<keyword evidence="3 7" id="KW-0732">Signal</keyword>
<protein>
    <recommendedName>
        <fullName evidence="8">Sushi domain-containing protein</fullName>
    </recommendedName>
</protein>
<accession>W5ML21</accession>
<feature type="chain" id="PRO_5004866210" description="Sushi domain-containing protein" evidence="7">
    <location>
        <begin position="36"/>
        <end position="222"/>
    </location>
</feature>
<keyword evidence="6" id="KW-0472">Membrane</keyword>
<comment type="subcellular location">
    <subcellularLocation>
        <location evidence="1">Virion</location>
    </subcellularLocation>
</comment>
<dbReference type="Bgee" id="ENSLOCG00000007480">
    <property type="expression patterns" value="Expressed in liver and 7 other cell types or tissues"/>
</dbReference>
<dbReference type="SUPFAM" id="SSF57535">
    <property type="entry name" value="Complement control module/SCR domain"/>
    <property type="match status" value="2"/>
</dbReference>
<keyword evidence="6" id="KW-0812">Transmembrane</keyword>
<comment type="caution">
    <text evidence="5">Lacks conserved residue(s) required for the propagation of feature annotation.</text>
</comment>
<dbReference type="EMBL" id="AHAT01016042">
    <property type="status" value="NOT_ANNOTATED_CDS"/>
    <property type="molecule type" value="Genomic_DNA"/>
</dbReference>
<organism evidence="9 10">
    <name type="scientific">Lepisosteus oculatus</name>
    <name type="common">Spotted gar</name>
    <dbReference type="NCBI Taxonomy" id="7918"/>
    <lineage>
        <taxon>Eukaryota</taxon>
        <taxon>Metazoa</taxon>
        <taxon>Chordata</taxon>
        <taxon>Craniata</taxon>
        <taxon>Vertebrata</taxon>
        <taxon>Euteleostomi</taxon>
        <taxon>Actinopterygii</taxon>
        <taxon>Neopterygii</taxon>
        <taxon>Holostei</taxon>
        <taxon>Semionotiformes</taxon>
        <taxon>Lepisosteidae</taxon>
        <taxon>Lepisosteus</taxon>
    </lineage>
</organism>
<evidence type="ECO:0000256" key="1">
    <source>
        <dbReference type="ARBA" id="ARBA00004328"/>
    </source>
</evidence>
<dbReference type="HOGENOM" id="CLU_1244991_0_0_1"/>
<feature type="disulfide bond" evidence="5">
    <location>
        <begin position="70"/>
        <end position="97"/>
    </location>
</feature>
<reference evidence="9" key="2">
    <citation type="submission" date="2025-08" db="UniProtKB">
        <authorList>
            <consortium name="Ensembl"/>
        </authorList>
    </citation>
    <scope>IDENTIFICATION</scope>
</reference>
<feature type="domain" description="Sushi" evidence="8">
    <location>
        <begin position="100"/>
        <end position="160"/>
    </location>
</feature>
<keyword evidence="4 5" id="KW-1015">Disulfide bond</keyword>
<evidence type="ECO:0000256" key="3">
    <source>
        <dbReference type="ARBA" id="ARBA00022729"/>
    </source>
</evidence>
<dbReference type="PROSITE" id="PS50923">
    <property type="entry name" value="SUSHI"/>
    <property type="match status" value="2"/>
</dbReference>
<dbReference type="SMART" id="SM00032">
    <property type="entry name" value="CCP"/>
    <property type="match status" value="2"/>
</dbReference>
<feature type="transmembrane region" description="Helical" evidence="6">
    <location>
        <begin position="201"/>
        <end position="221"/>
    </location>
</feature>
<dbReference type="PANTHER" id="PTHR45785">
    <property type="entry name" value="COMPLEMENT FACTOR H-RELATED"/>
    <property type="match status" value="1"/>
</dbReference>
<evidence type="ECO:0000256" key="4">
    <source>
        <dbReference type="ARBA" id="ARBA00023157"/>
    </source>
</evidence>